<comment type="subcellular location">
    <subcellularLocation>
        <location evidence="1">Cytoplasm</location>
        <location evidence="1">Cytoskeleton</location>
        <location evidence="1">Microtubule organizing center</location>
        <location evidence="1">Centrosome</location>
        <location evidence="1">Centriole</location>
    </subcellularLocation>
</comment>
<evidence type="ECO:0000256" key="16">
    <source>
        <dbReference type="ARBA" id="ARBA00048347"/>
    </source>
</evidence>
<dbReference type="InterPro" id="IPR000959">
    <property type="entry name" value="POLO_box_dom"/>
</dbReference>
<evidence type="ECO:0000313" key="22">
    <source>
        <dbReference type="EMBL" id="CAG9837363.1"/>
    </source>
</evidence>
<keyword evidence="5" id="KW-0723">Serine/threonine-protein kinase</keyword>
<dbReference type="GO" id="GO:0004674">
    <property type="term" value="F:protein serine/threonine kinase activity"/>
    <property type="evidence" value="ECO:0007669"/>
    <property type="project" value="UniProtKB-KW"/>
</dbReference>
<keyword evidence="9 17" id="KW-0067">ATP-binding</keyword>
<dbReference type="InterPro" id="IPR033698">
    <property type="entry name" value="POLO_box_Plk4_2"/>
</dbReference>
<dbReference type="EMBL" id="OU898282">
    <property type="protein sequence ID" value="CAG9837363.1"/>
    <property type="molecule type" value="Genomic_DNA"/>
</dbReference>
<keyword evidence="11" id="KW-0206">Cytoskeleton</keyword>
<keyword evidence="8" id="KW-0418">Kinase</keyword>
<evidence type="ECO:0000256" key="8">
    <source>
        <dbReference type="ARBA" id="ARBA00022777"/>
    </source>
</evidence>
<keyword evidence="7 17" id="KW-0547">Nucleotide-binding</keyword>
<dbReference type="EC" id="2.7.11.21" evidence="2"/>
<dbReference type="PANTHER" id="PTHR24345">
    <property type="entry name" value="SERINE/THREONINE-PROTEIN KINASE PLK"/>
    <property type="match status" value="1"/>
</dbReference>
<evidence type="ECO:0000259" key="21">
    <source>
        <dbReference type="PROSITE" id="PS51985"/>
    </source>
</evidence>
<dbReference type="Gene3D" id="1.10.510.10">
    <property type="entry name" value="Transferase(Phosphotransferase) domain 1"/>
    <property type="match status" value="1"/>
</dbReference>
<dbReference type="FunFam" id="3.30.200.20:FF:000042">
    <property type="entry name" value="Aurora kinase A"/>
    <property type="match status" value="1"/>
</dbReference>
<accession>A0A9N9XFA9</accession>
<dbReference type="Gene3D" id="2.40.50.930">
    <property type="match status" value="1"/>
</dbReference>
<dbReference type="AlphaFoldDB" id="A0A9N9XFA9"/>
<evidence type="ECO:0000256" key="10">
    <source>
        <dbReference type="ARBA" id="ARBA00022843"/>
    </source>
</evidence>
<dbReference type="SUPFAM" id="SSF56112">
    <property type="entry name" value="Protein kinase-like (PK-like)"/>
    <property type="match status" value="1"/>
</dbReference>
<dbReference type="PROSITE" id="PS51985">
    <property type="entry name" value="CPB2"/>
    <property type="match status" value="1"/>
</dbReference>
<dbReference type="Pfam" id="PF18409">
    <property type="entry name" value="Plk4_PB2"/>
    <property type="match status" value="1"/>
</dbReference>
<dbReference type="CDD" id="cd13115">
    <property type="entry name" value="POLO_box_Plk4_2"/>
    <property type="match status" value="1"/>
</dbReference>
<proteinExistence type="predicted"/>
<dbReference type="Pfam" id="PF18190">
    <property type="entry name" value="Plk4_PB1"/>
    <property type="match status" value="1"/>
</dbReference>
<evidence type="ECO:0000259" key="20">
    <source>
        <dbReference type="PROSITE" id="PS51984"/>
    </source>
</evidence>
<dbReference type="PROSITE" id="PS51984">
    <property type="entry name" value="CPB1"/>
    <property type="match status" value="1"/>
</dbReference>
<keyword evidence="4" id="KW-0963">Cytoplasm</keyword>
<evidence type="ECO:0000313" key="23">
    <source>
        <dbReference type="Proteomes" id="UP001153709"/>
    </source>
</evidence>
<evidence type="ECO:0000256" key="4">
    <source>
        <dbReference type="ARBA" id="ARBA00022490"/>
    </source>
</evidence>
<feature type="domain" description="Cryptic POLO box 2 (CPB2)" evidence="21">
    <location>
        <begin position="566"/>
        <end position="675"/>
    </location>
</feature>
<feature type="domain" description="POLO box" evidence="19">
    <location>
        <begin position="710"/>
        <end position="785"/>
    </location>
</feature>
<dbReference type="PROSITE" id="PS00107">
    <property type="entry name" value="PROTEIN_KINASE_ATP"/>
    <property type="match status" value="1"/>
</dbReference>
<dbReference type="Gene3D" id="3.30.1120.120">
    <property type="match status" value="1"/>
</dbReference>
<evidence type="ECO:0000256" key="3">
    <source>
        <dbReference type="ARBA" id="ARBA00020245"/>
    </source>
</evidence>
<feature type="domain" description="Protein kinase" evidence="18">
    <location>
        <begin position="11"/>
        <end position="262"/>
    </location>
</feature>
<dbReference type="InterPro" id="IPR017441">
    <property type="entry name" value="Protein_kinase_ATP_BS"/>
</dbReference>
<dbReference type="InterPro" id="IPR047108">
    <property type="entry name" value="Plk4-like_POLO_box_2_sf"/>
</dbReference>
<dbReference type="InterPro" id="IPR008266">
    <property type="entry name" value="Tyr_kinase_AS"/>
</dbReference>
<dbReference type="InterPro" id="IPR033699">
    <property type="entry name" value="POLO_box_Plk4_1"/>
</dbReference>
<dbReference type="InterPro" id="IPR011009">
    <property type="entry name" value="Kinase-like_dom_sf"/>
</dbReference>
<dbReference type="GO" id="GO:0005814">
    <property type="term" value="C:centriole"/>
    <property type="evidence" value="ECO:0007669"/>
    <property type="project" value="UniProtKB-SubCell"/>
</dbReference>
<organism evidence="22 23">
    <name type="scientific">Diabrotica balteata</name>
    <name type="common">Banded cucumber beetle</name>
    <dbReference type="NCBI Taxonomy" id="107213"/>
    <lineage>
        <taxon>Eukaryota</taxon>
        <taxon>Metazoa</taxon>
        <taxon>Ecdysozoa</taxon>
        <taxon>Arthropoda</taxon>
        <taxon>Hexapoda</taxon>
        <taxon>Insecta</taxon>
        <taxon>Pterygota</taxon>
        <taxon>Neoptera</taxon>
        <taxon>Endopterygota</taxon>
        <taxon>Coleoptera</taxon>
        <taxon>Polyphaga</taxon>
        <taxon>Cucujiformia</taxon>
        <taxon>Chrysomeloidea</taxon>
        <taxon>Chrysomelidae</taxon>
        <taxon>Galerucinae</taxon>
        <taxon>Diabroticina</taxon>
        <taxon>Diabroticites</taxon>
        <taxon>Diabrotica</taxon>
    </lineage>
</organism>
<gene>
    <name evidence="22" type="ORF">DIABBA_LOCUS10348</name>
</gene>
<evidence type="ECO:0000259" key="19">
    <source>
        <dbReference type="PROSITE" id="PS50078"/>
    </source>
</evidence>
<sequence>MIPLGNRIEDYQVQNLLGKGGFASVHRARCLKTGIEVAIKMIDKKHMKAKNMISRVIQEVEIHLRLKHSSILELYKWFDDNDYVYLVLELCPNGDLQNYLREKALSENEVSNIMTQVVEGIKYLHSYNILHRDLSLSNLLLSSNMKVKIADFGLATQLATPDEKHMTLCGTPNFISPEVATRGSHGREADVWGLGCLLYTLLVGSPPFDTPGVKSTLTKIVMSNYNLPSYLSSEAKDLINSLLQKNPKDRMQLDQILEHPFMKRGRNMVYHVSHDSGNYTMSSKRDSTFGDNISLPHSQNVYTTNGLIRKANSNCLPLQNNYVDNQLPSDMERLRVRSYEGLPTYRDSRPTEQISRCCSQNSHCCCNGPVSSLRSCSQERAIPVDPGGYQYQPKYNTGSLHSHHSDPPLSSNIGTHVNHQVSAGRIHSPHLQTEKHIGQRDHSSKKIERKSSLTPLCSERLLPTRHQTGNAVLSIIKNGEVCIEFLKNRKTSKNDFVRKVMRISPDGMRIVVYELKGGRGVPLGEEPAPVPPQGADQIYGLENLPEKLWSKYAYAVTFVDLVKAKTPKVTYYTDKAKCFLMENLYDFEACFYDGGKVTKSITGGITIIDASGNKFHDKSEPSSKSSLLNGTLEYLWSHSQQSFDYCVLLEKTLSTLPRPSFPIIVGRKPTSMGSVGKENHQNHQQTMPSFTVSYTGTNIGSTFANSSNAREKKIVVPGVGTASRLANEVVQVCFNDGSQMEVDGKTVNYRYPNGHISYYTENEDMPPAITEKVQHMPKVLKFLNSHSVTQKIVNLR</sequence>
<comment type="catalytic activity">
    <reaction evidence="16">
        <text>L-seryl-[protein] + ATP = O-phospho-L-seryl-[protein] + ADP + H(+)</text>
        <dbReference type="Rhea" id="RHEA:17989"/>
        <dbReference type="Rhea" id="RHEA-COMP:9863"/>
        <dbReference type="Rhea" id="RHEA-COMP:11604"/>
        <dbReference type="ChEBI" id="CHEBI:15378"/>
        <dbReference type="ChEBI" id="CHEBI:29999"/>
        <dbReference type="ChEBI" id="CHEBI:30616"/>
        <dbReference type="ChEBI" id="CHEBI:83421"/>
        <dbReference type="ChEBI" id="CHEBI:456216"/>
        <dbReference type="EC" id="2.7.11.21"/>
    </reaction>
</comment>
<keyword evidence="23" id="KW-1185">Reference proteome</keyword>
<dbReference type="PANTHER" id="PTHR24345:SF91">
    <property type="entry name" value="SERINE_THREONINE-PROTEIN KINASE PLK4"/>
    <property type="match status" value="1"/>
</dbReference>
<evidence type="ECO:0000256" key="14">
    <source>
        <dbReference type="ARBA" id="ARBA00030924"/>
    </source>
</evidence>
<comment type="catalytic activity">
    <reaction evidence="15">
        <text>L-threonyl-[protein] + ATP = O-phospho-L-threonyl-[protein] + ADP + H(+)</text>
        <dbReference type="Rhea" id="RHEA:46608"/>
        <dbReference type="Rhea" id="RHEA-COMP:11060"/>
        <dbReference type="Rhea" id="RHEA-COMP:11605"/>
        <dbReference type="ChEBI" id="CHEBI:15378"/>
        <dbReference type="ChEBI" id="CHEBI:30013"/>
        <dbReference type="ChEBI" id="CHEBI:30616"/>
        <dbReference type="ChEBI" id="CHEBI:61977"/>
        <dbReference type="ChEBI" id="CHEBI:456216"/>
        <dbReference type="EC" id="2.7.11.21"/>
    </reaction>
</comment>
<keyword evidence="10" id="KW-0832">Ubl conjugation</keyword>
<evidence type="ECO:0000256" key="9">
    <source>
        <dbReference type="ARBA" id="ARBA00022840"/>
    </source>
</evidence>
<dbReference type="PROSITE" id="PS50078">
    <property type="entry name" value="POLO_BOX"/>
    <property type="match status" value="1"/>
</dbReference>
<evidence type="ECO:0000259" key="18">
    <source>
        <dbReference type="PROSITE" id="PS50011"/>
    </source>
</evidence>
<evidence type="ECO:0000256" key="13">
    <source>
        <dbReference type="ARBA" id="ARBA00030429"/>
    </source>
</evidence>
<evidence type="ECO:0000256" key="17">
    <source>
        <dbReference type="PROSITE-ProRule" id="PRU10141"/>
    </source>
</evidence>
<dbReference type="GO" id="GO:0005634">
    <property type="term" value="C:nucleus"/>
    <property type="evidence" value="ECO:0007669"/>
    <property type="project" value="TreeGrafter"/>
</dbReference>
<dbReference type="PROSITE" id="PS50011">
    <property type="entry name" value="PROTEIN_KINASE_DOM"/>
    <property type="match status" value="1"/>
</dbReference>
<dbReference type="CDD" id="cd13114">
    <property type="entry name" value="POLO_box_Plk4_1"/>
    <property type="match status" value="1"/>
</dbReference>
<evidence type="ECO:0000256" key="2">
    <source>
        <dbReference type="ARBA" id="ARBA00012424"/>
    </source>
</evidence>
<feature type="binding site" evidence="17">
    <location>
        <position position="40"/>
    </location>
    <ligand>
        <name>ATP</name>
        <dbReference type="ChEBI" id="CHEBI:30616"/>
    </ligand>
</feature>
<keyword evidence="6" id="KW-0808">Transferase</keyword>
<dbReference type="PROSITE" id="PS00109">
    <property type="entry name" value="PROTEIN_KINASE_TYR"/>
    <property type="match status" value="1"/>
</dbReference>
<dbReference type="Pfam" id="PF00069">
    <property type="entry name" value="Pkinase"/>
    <property type="match status" value="1"/>
</dbReference>
<dbReference type="Gene3D" id="3.30.1120.130">
    <property type="match status" value="1"/>
</dbReference>
<evidence type="ECO:0000256" key="5">
    <source>
        <dbReference type="ARBA" id="ARBA00022527"/>
    </source>
</evidence>
<dbReference type="Proteomes" id="UP001153709">
    <property type="component" value="Chromosome 7"/>
</dbReference>
<dbReference type="InterPro" id="IPR046437">
    <property type="entry name" value="Ser_Thr-PK_POLO_box_1_sf"/>
</dbReference>
<evidence type="ECO:0000256" key="15">
    <source>
        <dbReference type="ARBA" id="ARBA00047802"/>
    </source>
</evidence>
<dbReference type="SUPFAM" id="SSF82615">
    <property type="entry name" value="Polo-box domain"/>
    <property type="match status" value="1"/>
</dbReference>
<evidence type="ECO:0000256" key="7">
    <source>
        <dbReference type="ARBA" id="ARBA00022741"/>
    </source>
</evidence>
<dbReference type="FunFam" id="1.10.510.10:FF:000576">
    <property type="entry name" value="Serine/threonine-protein kinase PLK4"/>
    <property type="match status" value="1"/>
</dbReference>
<evidence type="ECO:0000256" key="6">
    <source>
        <dbReference type="ARBA" id="ARBA00022679"/>
    </source>
</evidence>
<evidence type="ECO:0000256" key="11">
    <source>
        <dbReference type="ARBA" id="ARBA00023212"/>
    </source>
</evidence>
<dbReference type="InterPro" id="IPR000719">
    <property type="entry name" value="Prot_kinase_dom"/>
</dbReference>
<evidence type="ECO:0000256" key="1">
    <source>
        <dbReference type="ARBA" id="ARBA00004114"/>
    </source>
</evidence>
<feature type="domain" description="Cryptic POLO box 1 (CPB1)" evidence="20">
    <location>
        <begin position="448"/>
        <end position="565"/>
    </location>
</feature>
<name>A0A9N9XFA9_DIABA</name>
<dbReference type="GO" id="GO:0005524">
    <property type="term" value="F:ATP binding"/>
    <property type="evidence" value="ECO:0007669"/>
    <property type="project" value="UniProtKB-UniRule"/>
</dbReference>
<evidence type="ECO:0000256" key="12">
    <source>
        <dbReference type="ARBA" id="ARBA00030332"/>
    </source>
</evidence>
<dbReference type="OrthoDB" id="10004143at2759"/>
<protein>
    <recommendedName>
        <fullName evidence="3">Serine/threonine-protein kinase PLK4</fullName>
        <ecNumber evidence="2">2.7.11.21</ecNumber>
    </recommendedName>
    <alternativeName>
        <fullName evidence="12">Polo-like kinase 4</fullName>
    </alternativeName>
    <alternativeName>
        <fullName evidence="13 14">Serine/threonine-protein kinase SAK</fullName>
    </alternativeName>
</protein>
<reference evidence="22" key="1">
    <citation type="submission" date="2022-01" db="EMBL/GenBank/DDBJ databases">
        <authorList>
            <person name="King R."/>
        </authorList>
    </citation>
    <scope>NUCLEOTIDE SEQUENCE</scope>
</reference>